<dbReference type="InterPro" id="IPR000276">
    <property type="entry name" value="GPCR_Rhodpsn"/>
</dbReference>
<feature type="transmembrane region" description="Helical" evidence="8">
    <location>
        <begin position="330"/>
        <end position="353"/>
    </location>
</feature>
<feature type="region of interest" description="Disordered" evidence="7">
    <location>
        <begin position="390"/>
        <end position="415"/>
    </location>
</feature>
<feature type="compositionally biased region" description="Pro residues" evidence="7">
    <location>
        <begin position="464"/>
        <end position="473"/>
    </location>
</feature>
<dbReference type="Proteomes" id="UP000299102">
    <property type="component" value="Unassembled WGS sequence"/>
</dbReference>
<evidence type="ECO:0000256" key="4">
    <source>
        <dbReference type="ARBA" id="ARBA00022989"/>
    </source>
</evidence>
<comment type="caution">
    <text evidence="9">The sequence shown here is derived from an EMBL/GenBank/DDBJ whole genome shotgun (WGS) entry which is preliminary data.</text>
</comment>
<dbReference type="STRING" id="151549.A0A4C1VSK7"/>
<protein>
    <recommendedName>
        <fullName evidence="11">G-protein coupled receptors family 1 profile domain-containing protein</fullName>
    </recommendedName>
</protein>
<evidence type="ECO:0000313" key="10">
    <source>
        <dbReference type="Proteomes" id="UP000299102"/>
    </source>
</evidence>
<keyword evidence="10" id="KW-1185">Reference proteome</keyword>
<dbReference type="EMBL" id="BGZK01000397">
    <property type="protein sequence ID" value="GBP41317.1"/>
    <property type="molecule type" value="Genomic_DNA"/>
</dbReference>
<sequence>MIWFASITINLGPTFLSGALAASAGHYGSYGPSPSCPLVRGAFRHYVLNALWIGVNAVCVGLTLFHLRKLHRDLTKVRDAVGFNKVPPPSMAYNVRRAGGRVFCRKKENFQAPFKESIFEVFCSGNSRGCVVGNLERPVRRRHEDGTLEQRFATGMRIDTESGMGNTTEDGNENGPRSATSIELLSFEGPIVWQANVEAVRVAGLVTTLVSMAGDSRRMDSLPNSVGPRTIDGTLEGNCRPRSSANLPLGGGRRLRGYLARVEREGVRRVRMFLVITAAYVLFWGPLFIVTLLHHPSLTSQVAYEFMNSNPLLGILTQTADDHQIKPKQMYFQITLHISYVHAAVNPLLFLALHRALRRAALQLCCGCCVHWSQFVLALTAAAASPLAPASFSPAAPSPEPPPAPPPPLVPPAPRHFRRASAARPHTMMVITSYIRESMSSACAQGDEDMMGEAWSAGARRPPRSPSPLLPAL</sequence>
<dbReference type="GO" id="GO:0042277">
    <property type="term" value="F:peptide binding"/>
    <property type="evidence" value="ECO:0007669"/>
    <property type="project" value="TreeGrafter"/>
</dbReference>
<dbReference type="GO" id="GO:0004930">
    <property type="term" value="F:G protein-coupled receptor activity"/>
    <property type="evidence" value="ECO:0007669"/>
    <property type="project" value="InterPro"/>
</dbReference>
<dbReference type="SUPFAM" id="SSF81321">
    <property type="entry name" value="Family A G protein-coupled receptor-like"/>
    <property type="match status" value="1"/>
</dbReference>
<accession>A0A4C1VSK7</accession>
<feature type="region of interest" description="Disordered" evidence="7">
    <location>
        <begin position="453"/>
        <end position="473"/>
    </location>
</feature>
<comment type="subcellular location">
    <subcellularLocation>
        <location evidence="1">Cell membrane</location>
        <topology evidence="1">Multi-pass membrane protein</topology>
    </subcellularLocation>
</comment>
<dbReference type="Gene3D" id="1.20.1070.10">
    <property type="entry name" value="Rhodopsin 7-helix transmembrane proteins"/>
    <property type="match status" value="1"/>
</dbReference>
<dbReference type="PANTHER" id="PTHR24241">
    <property type="entry name" value="NEUROPEPTIDE RECEPTOR-RELATED G-PROTEIN COUPLED RECEPTOR"/>
    <property type="match status" value="1"/>
</dbReference>
<dbReference type="PANTHER" id="PTHR24241:SF76">
    <property type="entry name" value="NEUROPEPTIDE SIFAMIDE RECEPTOR"/>
    <property type="match status" value="1"/>
</dbReference>
<evidence type="ECO:0008006" key="11">
    <source>
        <dbReference type="Google" id="ProtNLM"/>
    </source>
</evidence>
<evidence type="ECO:0000256" key="8">
    <source>
        <dbReference type="SAM" id="Phobius"/>
    </source>
</evidence>
<dbReference type="PRINTS" id="PR00237">
    <property type="entry name" value="GPCRRHODOPSN"/>
</dbReference>
<evidence type="ECO:0000256" key="6">
    <source>
        <dbReference type="ARBA" id="ARBA00023170"/>
    </source>
</evidence>
<evidence type="ECO:0000256" key="7">
    <source>
        <dbReference type="SAM" id="MobiDB-lite"/>
    </source>
</evidence>
<keyword evidence="3 8" id="KW-0812">Transmembrane</keyword>
<evidence type="ECO:0000256" key="5">
    <source>
        <dbReference type="ARBA" id="ARBA00023136"/>
    </source>
</evidence>
<gene>
    <name evidence="9" type="ORF">EVAR_25155_1</name>
</gene>
<keyword evidence="2" id="KW-1003">Cell membrane</keyword>
<dbReference type="GO" id="GO:0005886">
    <property type="term" value="C:plasma membrane"/>
    <property type="evidence" value="ECO:0007669"/>
    <property type="project" value="UniProtKB-SubCell"/>
</dbReference>
<keyword evidence="4 8" id="KW-1133">Transmembrane helix</keyword>
<evidence type="ECO:0000256" key="1">
    <source>
        <dbReference type="ARBA" id="ARBA00004651"/>
    </source>
</evidence>
<keyword evidence="6" id="KW-0675">Receptor</keyword>
<dbReference type="OrthoDB" id="10037292at2759"/>
<keyword evidence="5 8" id="KW-0472">Membrane</keyword>
<reference evidence="9 10" key="1">
    <citation type="journal article" date="2019" name="Commun. Biol.">
        <title>The bagworm genome reveals a unique fibroin gene that provides high tensile strength.</title>
        <authorList>
            <person name="Kono N."/>
            <person name="Nakamura H."/>
            <person name="Ohtoshi R."/>
            <person name="Tomita M."/>
            <person name="Numata K."/>
            <person name="Arakawa K."/>
        </authorList>
    </citation>
    <scope>NUCLEOTIDE SEQUENCE [LARGE SCALE GENOMIC DNA]</scope>
</reference>
<feature type="transmembrane region" description="Helical" evidence="8">
    <location>
        <begin position="45"/>
        <end position="67"/>
    </location>
</feature>
<organism evidence="9 10">
    <name type="scientific">Eumeta variegata</name>
    <name type="common">Bagworm moth</name>
    <name type="synonym">Eumeta japonica</name>
    <dbReference type="NCBI Taxonomy" id="151549"/>
    <lineage>
        <taxon>Eukaryota</taxon>
        <taxon>Metazoa</taxon>
        <taxon>Ecdysozoa</taxon>
        <taxon>Arthropoda</taxon>
        <taxon>Hexapoda</taxon>
        <taxon>Insecta</taxon>
        <taxon>Pterygota</taxon>
        <taxon>Neoptera</taxon>
        <taxon>Endopterygota</taxon>
        <taxon>Lepidoptera</taxon>
        <taxon>Glossata</taxon>
        <taxon>Ditrysia</taxon>
        <taxon>Tineoidea</taxon>
        <taxon>Psychidae</taxon>
        <taxon>Oiketicinae</taxon>
        <taxon>Eumeta</taxon>
    </lineage>
</organism>
<evidence type="ECO:0000256" key="3">
    <source>
        <dbReference type="ARBA" id="ARBA00022692"/>
    </source>
</evidence>
<evidence type="ECO:0000313" key="9">
    <source>
        <dbReference type="EMBL" id="GBP41317.1"/>
    </source>
</evidence>
<proteinExistence type="predicted"/>
<name>A0A4C1VSK7_EUMVA</name>
<dbReference type="GO" id="GO:0032870">
    <property type="term" value="P:cellular response to hormone stimulus"/>
    <property type="evidence" value="ECO:0007669"/>
    <property type="project" value="TreeGrafter"/>
</dbReference>
<feature type="compositionally biased region" description="Pro residues" evidence="7">
    <location>
        <begin position="396"/>
        <end position="414"/>
    </location>
</feature>
<evidence type="ECO:0000256" key="2">
    <source>
        <dbReference type="ARBA" id="ARBA00022475"/>
    </source>
</evidence>
<dbReference type="AlphaFoldDB" id="A0A4C1VSK7"/>
<feature type="transmembrane region" description="Helical" evidence="8">
    <location>
        <begin position="273"/>
        <end position="293"/>
    </location>
</feature>